<feature type="transmembrane region" description="Helical" evidence="2">
    <location>
        <begin position="220"/>
        <end position="246"/>
    </location>
</feature>
<feature type="transmembrane region" description="Helical" evidence="2">
    <location>
        <begin position="102"/>
        <end position="124"/>
    </location>
</feature>
<organism evidence="3 4">
    <name type="scientific">Apiospora rasikravindrae</name>
    <dbReference type="NCBI Taxonomy" id="990691"/>
    <lineage>
        <taxon>Eukaryota</taxon>
        <taxon>Fungi</taxon>
        <taxon>Dikarya</taxon>
        <taxon>Ascomycota</taxon>
        <taxon>Pezizomycotina</taxon>
        <taxon>Sordariomycetes</taxon>
        <taxon>Xylariomycetidae</taxon>
        <taxon>Amphisphaeriales</taxon>
        <taxon>Apiosporaceae</taxon>
        <taxon>Apiospora</taxon>
    </lineage>
</organism>
<evidence type="ECO:0000256" key="1">
    <source>
        <dbReference type="SAM" id="MobiDB-lite"/>
    </source>
</evidence>
<comment type="caution">
    <text evidence="3">The sequence shown here is derived from an EMBL/GenBank/DDBJ whole genome shotgun (WGS) entry which is preliminary data.</text>
</comment>
<keyword evidence="4" id="KW-1185">Reference proteome</keyword>
<feature type="transmembrane region" description="Helical" evidence="2">
    <location>
        <begin position="182"/>
        <end position="200"/>
    </location>
</feature>
<feature type="region of interest" description="Disordered" evidence="1">
    <location>
        <begin position="276"/>
        <end position="317"/>
    </location>
</feature>
<sequence length="379" mass="42094">SPAPTGQATCDSVAMGGFLVPDTYVVHAPDNTDMNIASIIWGISLAAGVFTASKARKQTWGVYKRTGGINAYIIMVWLSWLGSCVIGVMSWLYLWGTIDTSFWLFFFLLVAWVFQVQCIIQIIINRISLLMRDRKIVRRMQWGCALGLGVINISVFCIWIPARLQISPMFVHINEIWDRVEKCIFCLMDVALNIYFVYLVRSRLISNGLTKYNRLFKFNLFMIFVSMSLDVILIGVMSLGQGFIYVQFHPLVYILKLHIELNMADLIGKIVKSENNGSSYPSSGNKRSGGKSTGGIRGTNAGGANGGTDSNPGDPRGFRMATLITANREFDNNHPADLGGGSKGMMGIQKTTEVHHVIDEDNESRTSSTTELQKDYAIV</sequence>
<feature type="region of interest" description="Disordered" evidence="1">
    <location>
        <begin position="360"/>
        <end position="379"/>
    </location>
</feature>
<dbReference type="PANTHER" id="PTHR35179:SF1">
    <property type="entry name" value="INTEGRAL MEMBRANE PROTEIN"/>
    <property type="match status" value="1"/>
</dbReference>
<feature type="transmembrane region" description="Helical" evidence="2">
    <location>
        <begin position="72"/>
        <end position="96"/>
    </location>
</feature>
<feature type="transmembrane region" description="Helical" evidence="2">
    <location>
        <begin position="144"/>
        <end position="162"/>
    </location>
</feature>
<feature type="transmembrane region" description="Helical" evidence="2">
    <location>
        <begin position="34"/>
        <end position="52"/>
    </location>
</feature>
<accession>A0ABR1T0T0</accession>
<dbReference type="Proteomes" id="UP001444661">
    <property type="component" value="Unassembled WGS sequence"/>
</dbReference>
<keyword evidence="2" id="KW-0812">Transmembrane</keyword>
<feature type="compositionally biased region" description="Polar residues" evidence="1">
    <location>
        <begin position="276"/>
        <end position="286"/>
    </location>
</feature>
<feature type="compositionally biased region" description="Gly residues" evidence="1">
    <location>
        <begin position="291"/>
        <end position="306"/>
    </location>
</feature>
<evidence type="ECO:0000256" key="2">
    <source>
        <dbReference type="SAM" id="Phobius"/>
    </source>
</evidence>
<name>A0ABR1T0T0_9PEZI</name>
<keyword evidence="2" id="KW-1133">Transmembrane helix</keyword>
<evidence type="ECO:0000313" key="4">
    <source>
        <dbReference type="Proteomes" id="UP001444661"/>
    </source>
</evidence>
<feature type="non-terminal residue" evidence="3">
    <location>
        <position position="1"/>
    </location>
</feature>
<reference evidence="3 4" key="1">
    <citation type="submission" date="2023-01" db="EMBL/GenBank/DDBJ databases">
        <title>Analysis of 21 Apiospora genomes using comparative genomics revels a genus with tremendous synthesis potential of carbohydrate active enzymes and secondary metabolites.</title>
        <authorList>
            <person name="Sorensen T."/>
        </authorList>
    </citation>
    <scope>NUCLEOTIDE SEQUENCE [LARGE SCALE GENOMIC DNA]</scope>
    <source>
        <strain evidence="3 4">CBS 33761</strain>
    </source>
</reference>
<evidence type="ECO:0000313" key="3">
    <source>
        <dbReference type="EMBL" id="KAK8039560.1"/>
    </source>
</evidence>
<dbReference type="EMBL" id="JAQQWK010000006">
    <property type="protein sequence ID" value="KAK8039560.1"/>
    <property type="molecule type" value="Genomic_DNA"/>
</dbReference>
<protein>
    <submittedName>
        <fullName evidence="3">Uncharacterized protein</fullName>
    </submittedName>
</protein>
<dbReference type="PANTHER" id="PTHR35179">
    <property type="entry name" value="PROTEIN CBG02620"/>
    <property type="match status" value="1"/>
</dbReference>
<keyword evidence="2" id="KW-0472">Membrane</keyword>
<gene>
    <name evidence="3" type="ORF">PG993_007971</name>
</gene>
<proteinExistence type="predicted"/>